<sequence>MSNENEMDDCVVANGKAKDINGAAGDASIIDDEGDEDVEMDEADELLQQLTTGNTLKRPSDSDMEAQPSKSARLAEDDFMGRFGTLKENYYTKRIDVSENCIHEVVCPIGVNAELVDRQTEPAKKYPFPLDVFQKKSINCIDNNQSVLVSAHTSAGKTVVALYAIALALKNKQRVIYTSPIKALSNQKYRELYKEFGDVGLMTGDVTINPEASCIVMTTEILRSMLYRGSSLMHEIGWVVFDEIHYMRDKERGVVWEETIIMLADSVHFVFLSATIPNALQFASWICALHHQPCHVVYTDYRPTPLRHFVYPVGAPGLYEVVGVDGVFRQNKLAEAMSHLSTSDSVDAATREGPRRNDPAMEGDPRNVLTIIRTIQEKDLLPCIIFSFSRKECENYAKSLKDMDFIKDSGIKSVIKTIFNNAVECLSEEDRSLPQVTSVLPHLLRGIGVHHSGLLPILKEVIEILFGEGFIKVCFLPFGLLFGYGAVVSYDRSQNPDPNKPGFVYKVSVLLKLDAELARSGPITVERLQPPPNGRVAWTAEAVPVLLENITKISRIKIKMPPAHNLQSPESRKAIVGNVNEAIKRVGKVEELDPITTMKIMDKSFIEDFKRLQQSEQRYKSHELKNDPNFKKLYHQFEQKEHMKQELAELRQEFKKAQSETLLADLEARKRVLRRLDYCSEGDIITQKGRVACEISAADELLLTEMIFDNVFRNLDAATSAALLSCFICQEKGNTPKLAEVLSGCLRTMQGFARRIAQATKDSLMEIDEDEYIDSFKPQMMDVVYSWIQGKSFSEICGENSELFEGSIIRCFRRLEELLRQMVGAAKSMGSENMEQTFEEARLKLKRDIVFAASLYL</sequence>
<evidence type="ECO:0000313" key="2">
    <source>
        <dbReference type="WBParaSite" id="ES5_v2.g10732.t1"/>
    </source>
</evidence>
<accession>A0AC34F163</accession>
<dbReference type="Proteomes" id="UP000887579">
    <property type="component" value="Unplaced"/>
</dbReference>
<proteinExistence type="predicted"/>
<name>A0AC34F163_9BILA</name>
<protein>
    <submittedName>
        <fullName evidence="2">Helicase ATP-binding domain-containing protein</fullName>
    </submittedName>
</protein>
<organism evidence="1 2">
    <name type="scientific">Panagrolaimus sp. ES5</name>
    <dbReference type="NCBI Taxonomy" id="591445"/>
    <lineage>
        <taxon>Eukaryota</taxon>
        <taxon>Metazoa</taxon>
        <taxon>Ecdysozoa</taxon>
        <taxon>Nematoda</taxon>
        <taxon>Chromadorea</taxon>
        <taxon>Rhabditida</taxon>
        <taxon>Tylenchina</taxon>
        <taxon>Panagrolaimomorpha</taxon>
        <taxon>Panagrolaimoidea</taxon>
        <taxon>Panagrolaimidae</taxon>
        <taxon>Panagrolaimus</taxon>
    </lineage>
</organism>
<evidence type="ECO:0000313" key="1">
    <source>
        <dbReference type="Proteomes" id="UP000887579"/>
    </source>
</evidence>
<reference evidence="2" key="1">
    <citation type="submission" date="2022-11" db="UniProtKB">
        <authorList>
            <consortium name="WormBaseParasite"/>
        </authorList>
    </citation>
    <scope>IDENTIFICATION</scope>
</reference>
<dbReference type="WBParaSite" id="ES5_v2.g10732.t1">
    <property type="protein sequence ID" value="ES5_v2.g10732.t1"/>
    <property type="gene ID" value="ES5_v2.g10732"/>
</dbReference>